<keyword evidence="2" id="KW-1185">Reference proteome</keyword>
<comment type="caution">
    <text evidence="1">The sequence shown here is derived from an EMBL/GenBank/DDBJ whole genome shotgun (WGS) entry which is preliminary data.</text>
</comment>
<reference evidence="1 2" key="1">
    <citation type="journal article" date="2017" name="BMC Genomics">
        <title>Whole-genome assembly of Babesia ovata and comparative genomics between closely related pathogens.</title>
        <authorList>
            <person name="Yamagishi J."/>
            <person name="Asada M."/>
            <person name="Hakimi H."/>
            <person name="Tanaka T.Q."/>
            <person name="Sugimoto C."/>
            <person name="Kawazu S."/>
        </authorList>
    </citation>
    <scope>NUCLEOTIDE SEQUENCE [LARGE SCALE GENOMIC DNA]</scope>
    <source>
        <strain evidence="1 2">Miyake</strain>
    </source>
</reference>
<sequence length="271" mass="30758">MQPNCGVFIIHISTLALCATVTAFCYRAWNPNSLTSVHGRPLFRDQRVSSFVSLRFLVGRHRRTSNLRMIWCYPIVDDGPDRRSRRKINQAFERGPTKVNLSLTYEYANRLAQNQMFVPFSGLLPFYPEEGLGRTQDVYTPVESACGHVDIDVNEFGKIKTVYSTFNDNGSGVLELLGAKGGHFAFKYCGPLKEKYGTKAYLSYLLNVVYPGAKVTILTEHSVDDVDRVGVDPWLYAKQRRLVGTGRDYTQSFNDGKPHEMSYPQKFDMIV</sequence>
<protein>
    <submittedName>
        <fullName evidence="1">Uncharacterized protein</fullName>
    </submittedName>
</protein>
<proteinExistence type="predicted"/>
<dbReference type="OrthoDB" id="332524at2759"/>
<dbReference type="RefSeq" id="XP_028866831.1">
    <property type="nucleotide sequence ID" value="XM_029010998.1"/>
</dbReference>
<gene>
    <name evidence="1" type="ORF">BOVATA_020810</name>
</gene>
<dbReference type="Proteomes" id="UP000236319">
    <property type="component" value="Unassembled WGS sequence"/>
</dbReference>
<accession>A0A2H6KC66</accession>
<dbReference type="EMBL" id="BDSA01000002">
    <property type="protein sequence ID" value="GBE60588.1"/>
    <property type="molecule type" value="Genomic_DNA"/>
</dbReference>
<organism evidence="1 2">
    <name type="scientific">Babesia ovata</name>
    <dbReference type="NCBI Taxonomy" id="189622"/>
    <lineage>
        <taxon>Eukaryota</taxon>
        <taxon>Sar</taxon>
        <taxon>Alveolata</taxon>
        <taxon>Apicomplexa</taxon>
        <taxon>Aconoidasida</taxon>
        <taxon>Piroplasmida</taxon>
        <taxon>Babesiidae</taxon>
        <taxon>Babesia</taxon>
    </lineage>
</organism>
<dbReference type="AlphaFoldDB" id="A0A2H6KC66"/>
<evidence type="ECO:0000313" key="1">
    <source>
        <dbReference type="EMBL" id="GBE60588.1"/>
    </source>
</evidence>
<evidence type="ECO:0000313" key="2">
    <source>
        <dbReference type="Proteomes" id="UP000236319"/>
    </source>
</evidence>
<dbReference type="GeneID" id="39874358"/>
<name>A0A2H6KC66_9APIC</name>
<dbReference type="VEuPathDB" id="PiroplasmaDB:BOVATA_020810"/>